<protein>
    <submittedName>
        <fullName evidence="1">Uncharacterized protein</fullName>
    </submittedName>
</protein>
<accession>A0ABD2Y4F6</accession>
<name>A0ABD2Y4F6_9GENT</name>
<comment type="caution">
    <text evidence="1">The sequence shown here is derived from an EMBL/GenBank/DDBJ whole genome shotgun (WGS) entry which is preliminary data.</text>
</comment>
<keyword evidence="2" id="KW-1185">Reference proteome</keyword>
<dbReference type="EMBL" id="JBJUIK010000016">
    <property type="protein sequence ID" value="KAL3500659.1"/>
    <property type="molecule type" value="Genomic_DNA"/>
</dbReference>
<proteinExistence type="predicted"/>
<evidence type="ECO:0000313" key="2">
    <source>
        <dbReference type="Proteomes" id="UP001630127"/>
    </source>
</evidence>
<sequence length="100" mass="11943">MLKLMIVHRVSIHLSSCRFELLLHSEGPVSPLGIRSGLEVTNEEDSMCIIDCLCWLRCLWYLCEFALCTRWCYFHTANRFFDHTVSYFLLNTWMCCFFFQ</sequence>
<reference evidence="1 2" key="1">
    <citation type="submission" date="2024-11" db="EMBL/GenBank/DDBJ databases">
        <title>A near-complete genome assembly of Cinchona calisaya.</title>
        <authorList>
            <person name="Lian D.C."/>
            <person name="Zhao X.W."/>
            <person name="Wei L."/>
        </authorList>
    </citation>
    <scope>NUCLEOTIDE SEQUENCE [LARGE SCALE GENOMIC DNA]</scope>
    <source>
        <tissue evidence="1">Nenye</tissue>
    </source>
</reference>
<gene>
    <name evidence="1" type="ORF">ACH5RR_039752</name>
</gene>
<evidence type="ECO:0000313" key="1">
    <source>
        <dbReference type="EMBL" id="KAL3500659.1"/>
    </source>
</evidence>
<dbReference type="Proteomes" id="UP001630127">
    <property type="component" value="Unassembled WGS sequence"/>
</dbReference>
<dbReference type="AlphaFoldDB" id="A0ABD2Y4F6"/>
<organism evidence="1 2">
    <name type="scientific">Cinchona calisaya</name>
    <dbReference type="NCBI Taxonomy" id="153742"/>
    <lineage>
        <taxon>Eukaryota</taxon>
        <taxon>Viridiplantae</taxon>
        <taxon>Streptophyta</taxon>
        <taxon>Embryophyta</taxon>
        <taxon>Tracheophyta</taxon>
        <taxon>Spermatophyta</taxon>
        <taxon>Magnoliopsida</taxon>
        <taxon>eudicotyledons</taxon>
        <taxon>Gunneridae</taxon>
        <taxon>Pentapetalae</taxon>
        <taxon>asterids</taxon>
        <taxon>lamiids</taxon>
        <taxon>Gentianales</taxon>
        <taxon>Rubiaceae</taxon>
        <taxon>Cinchonoideae</taxon>
        <taxon>Cinchoneae</taxon>
        <taxon>Cinchona</taxon>
    </lineage>
</organism>